<dbReference type="AlphaFoldDB" id="A0A1H1XTU5"/>
<evidence type="ECO:0008006" key="3">
    <source>
        <dbReference type="Google" id="ProtNLM"/>
    </source>
</evidence>
<gene>
    <name evidence="1" type="ORF">SAMN04489812_4240</name>
</gene>
<dbReference type="EMBL" id="LT629772">
    <property type="protein sequence ID" value="SDT12655.1"/>
    <property type="molecule type" value="Genomic_DNA"/>
</dbReference>
<proteinExistence type="predicted"/>
<dbReference type="Proteomes" id="UP000199103">
    <property type="component" value="Chromosome I"/>
</dbReference>
<keyword evidence="2" id="KW-1185">Reference proteome</keyword>
<name>A0A1H1XTU5_9ACTN</name>
<sequence length="705" mass="79312">MSESMYDTVQFDAVTDEPAIAFATDRLRDATIRSGLGWGTGGRQPYRVGLTVEADADADRQGYRIDRTEGGCTVIAGGRAGALYGLLRIAETVRADGPAAIADEQKTPYLPYRGIKFNAPLDARTPGYSDDGDSAAAAVSDLWSFDFWRSLLDRMATERYNLLSLWNLHPFPSMVRVPEYPDVALDDVMVSDVRPVAHTTGVGMVDKRTRESLRTVATIGIDDKIDFWRRVMAHAHDRCIEIMIFTWNVFSYGTDHTSYGIDDRMDNPVTIDYTRASVRALLRTYPLLAGIGITAGEHMDRSEHGARRNQAWLRSTYGAALQDIAAEQPDRRLRLIHRSHWSDLQEVSSVFDDVGLPAEFSYKYSSAHLHTTTEPPYIHRDGFLDQLPAGARFWLTVRDDDYYLLRPGDPAFVRDYLRRLPSHARLNGFYLGPDGYTIGREQLRLAPTDDRELVFDRQWYLFAMFGQLGFDPHLTDGYFRDRLRVRYPAADPATLDDAWRAASMIIPAVNTFHFEGNKFDLDWYPEACLSHPRQRHGFHTVHDFIAATPLPGSGLLGIVEDCRTGGADGIRPGEVADRLDRAATSATAAAERLRAAADPELIELLDDIVDLAELGCYYADKIRGAAATHRVIAGTALDEDARQQAVTHLENASDHWARYAGRVHRRYRPQRLSRLGGRMVDLRDLQHDVDYDITLARAVGYDEHR</sequence>
<reference evidence="1 2" key="1">
    <citation type="submission" date="2016-10" db="EMBL/GenBank/DDBJ databases">
        <authorList>
            <person name="de Groot N.N."/>
        </authorList>
    </citation>
    <scope>NUCLEOTIDE SEQUENCE [LARGE SCALE GENOMIC DNA]</scope>
    <source>
        <strain evidence="1 2">DSM 21800</strain>
    </source>
</reference>
<dbReference type="STRING" id="630515.SAMN04489812_4240"/>
<evidence type="ECO:0000313" key="1">
    <source>
        <dbReference type="EMBL" id="SDT12655.1"/>
    </source>
</evidence>
<organism evidence="1 2">
    <name type="scientific">Microlunatus soli</name>
    <dbReference type="NCBI Taxonomy" id="630515"/>
    <lineage>
        <taxon>Bacteria</taxon>
        <taxon>Bacillati</taxon>
        <taxon>Actinomycetota</taxon>
        <taxon>Actinomycetes</taxon>
        <taxon>Propionibacteriales</taxon>
        <taxon>Propionibacteriaceae</taxon>
        <taxon>Microlunatus</taxon>
    </lineage>
</organism>
<evidence type="ECO:0000313" key="2">
    <source>
        <dbReference type="Proteomes" id="UP000199103"/>
    </source>
</evidence>
<protein>
    <recommendedName>
        <fullName evidence="3">Glycosyl hydrolase family 20, domain 2</fullName>
    </recommendedName>
</protein>
<accession>A0A1H1XTU5</accession>